<dbReference type="Pfam" id="PF05899">
    <property type="entry name" value="Cupin_3"/>
    <property type="match status" value="1"/>
</dbReference>
<dbReference type="GeneID" id="96081726"/>
<evidence type="ECO:0000313" key="3">
    <source>
        <dbReference type="Proteomes" id="UP001578633"/>
    </source>
</evidence>
<evidence type="ECO:0000313" key="2">
    <source>
        <dbReference type="EMBL" id="KAL1801062.1"/>
    </source>
</evidence>
<dbReference type="PANTHER" id="PTHR36169:SF1">
    <property type="entry name" value="ACETATE KINASE EUTQ"/>
    <property type="match status" value="1"/>
</dbReference>
<organism evidence="2 3">
    <name type="scientific">Alternaria dauci</name>
    <dbReference type="NCBI Taxonomy" id="48095"/>
    <lineage>
        <taxon>Eukaryota</taxon>
        <taxon>Fungi</taxon>
        <taxon>Dikarya</taxon>
        <taxon>Ascomycota</taxon>
        <taxon>Pezizomycotina</taxon>
        <taxon>Dothideomycetes</taxon>
        <taxon>Pleosporomycetidae</taxon>
        <taxon>Pleosporales</taxon>
        <taxon>Pleosporineae</taxon>
        <taxon>Pleosporaceae</taxon>
        <taxon>Alternaria</taxon>
        <taxon>Alternaria sect. Porri</taxon>
    </lineage>
</organism>
<dbReference type="Proteomes" id="UP001578633">
    <property type="component" value="Chromosome 1"/>
</dbReference>
<dbReference type="InterPro" id="IPR010424">
    <property type="entry name" value="EutQ"/>
</dbReference>
<dbReference type="PANTHER" id="PTHR36169">
    <property type="entry name" value="ETHANOLAMINE UTILIZATION PROTEIN EUTQ"/>
    <property type="match status" value="1"/>
</dbReference>
<accession>A0ABR3UXK3</accession>
<keyword evidence="3" id="KW-1185">Reference proteome</keyword>
<dbReference type="InterPro" id="IPR011051">
    <property type="entry name" value="RmlC_Cupin_sf"/>
</dbReference>
<dbReference type="InterPro" id="IPR014710">
    <property type="entry name" value="RmlC-like_jellyroll"/>
</dbReference>
<dbReference type="RefSeq" id="XP_069311646.1">
    <property type="nucleotide sequence ID" value="XM_069446692.1"/>
</dbReference>
<name>A0ABR3UXK3_9PLEO</name>
<dbReference type="EMBL" id="JBHGVX010000001">
    <property type="protein sequence ID" value="KAL1801062.1"/>
    <property type="molecule type" value="Genomic_DNA"/>
</dbReference>
<dbReference type="Gene3D" id="2.60.120.10">
    <property type="entry name" value="Jelly Rolls"/>
    <property type="match status" value="1"/>
</dbReference>
<dbReference type="SUPFAM" id="SSF51182">
    <property type="entry name" value="RmlC-like cupins"/>
    <property type="match status" value="1"/>
</dbReference>
<sequence length="159" mass="17626">MRTNITARRRRVEHLISQTMSKKYVPLTIIKGAGQEYIPIPDGESAMVADFHSIRTQTTNSPTYITSGFYRVQAGPTRDIPQFESEESKYVLNGQIDVLDEATGVTHHLVAGDFAFFHVGSKAQFSSKSGGTAFFVVTRPIVTQHPGLKGREEKVQAKL</sequence>
<dbReference type="InterPro" id="IPR008579">
    <property type="entry name" value="UGlyAH_Cupin_dom"/>
</dbReference>
<proteinExistence type="predicted"/>
<gene>
    <name evidence="2" type="ORF">ACET3X_001404</name>
</gene>
<evidence type="ECO:0000259" key="1">
    <source>
        <dbReference type="Pfam" id="PF05899"/>
    </source>
</evidence>
<comment type="caution">
    <text evidence="2">The sequence shown here is derived from an EMBL/GenBank/DDBJ whole genome shotgun (WGS) entry which is preliminary data.</text>
</comment>
<protein>
    <recommendedName>
        <fullName evidence="1">(S)-ureidoglycine aminohydrolase cupin domain-containing protein</fullName>
    </recommendedName>
</protein>
<feature type="domain" description="(S)-ureidoglycine aminohydrolase cupin" evidence="1">
    <location>
        <begin position="82"/>
        <end position="124"/>
    </location>
</feature>
<reference evidence="2 3" key="1">
    <citation type="submission" date="2024-09" db="EMBL/GenBank/DDBJ databases">
        <title>T2T genomes of carrot and Alternaria dauci and their utility for understanding host-pathogen interaction during carrot leaf blight disease.</title>
        <authorList>
            <person name="Liu W."/>
            <person name="Xu S."/>
            <person name="Ou C."/>
            <person name="Liu X."/>
            <person name="Zhuang F."/>
            <person name="Deng X.W."/>
        </authorList>
    </citation>
    <scope>NUCLEOTIDE SEQUENCE [LARGE SCALE GENOMIC DNA]</scope>
    <source>
        <strain evidence="2 3">A2016</strain>
    </source>
</reference>